<evidence type="ECO:0000313" key="1">
    <source>
        <dbReference type="WBParaSite" id="maker-PairedContig_943-snap-gene-0.3-mRNA-1"/>
    </source>
</evidence>
<dbReference type="WBParaSite" id="maker-PairedContig_943-snap-gene-0.3-mRNA-1">
    <property type="protein sequence ID" value="maker-PairedContig_943-snap-gene-0.3-mRNA-1"/>
    <property type="gene ID" value="maker-PairedContig_943-snap-gene-0.3"/>
</dbReference>
<reference evidence="1" key="1">
    <citation type="submission" date="2016-11" db="UniProtKB">
        <authorList>
            <consortium name="WormBaseParasite"/>
        </authorList>
    </citation>
    <scope>IDENTIFICATION</scope>
    <source>
        <strain evidence="1">pt0022</strain>
    </source>
</reference>
<accession>A0A1I8F0N9</accession>
<dbReference type="GO" id="GO:0015347">
    <property type="term" value="F:sodium-independent organic anion transmembrane transporter activity"/>
    <property type="evidence" value="ECO:0007669"/>
    <property type="project" value="TreeGrafter"/>
</dbReference>
<dbReference type="GO" id="GO:0043252">
    <property type="term" value="P:sodium-independent organic anion transport"/>
    <property type="evidence" value="ECO:0007669"/>
    <property type="project" value="TreeGrafter"/>
</dbReference>
<dbReference type="Pfam" id="PF03137">
    <property type="entry name" value="OATP"/>
    <property type="match status" value="1"/>
</dbReference>
<protein>
    <submittedName>
        <fullName evidence="1">Uncharacterized protein</fullName>
    </submittedName>
</protein>
<organism evidence="1">
    <name type="scientific">Wuchereria bancrofti</name>
    <dbReference type="NCBI Taxonomy" id="6293"/>
    <lineage>
        <taxon>Eukaryota</taxon>
        <taxon>Metazoa</taxon>
        <taxon>Ecdysozoa</taxon>
        <taxon>Nematoda</taxon>
        <taxon>Chromadorea</taxon>
        <taxon>Rhabditida</taxon>
        <taxon>Spirurina</taxon>
        <taxon>Spiruromorpha</taxon>
        <taxon>Filarioidea</taxon>
        <taxon>Onchocercidae</taxon>
        <taxon>Wuchereria</taxon>
    </lineage>
</organism>
<dbReference type="PANTHER" id="PTHR11388:SF76">
    <property type="entry name" value="SOLUTE CARRIER ORGANIC ANION TRANSPORTER FAMILY MEMBER"/>
    <property type="match status" value="1"/>
</dbReference>
<proteinExistence type="predicted"/>
<sequence>MSIIPAVLIVLRSVPPVDRTTLPSSIFWGWIVDKACIMWNTICGQQFRGACELYDSNKLRLMTHLTYGLMRLVSSIPDIAVCYYAKNLLLIDHGLNEINDKAFSFN</sequence>
<dbReference type="InterPro" id="IPR004156">
    <property type="entry name" value="OATP"/>
</dbReference>
<dbReference type="AlphaFoldDB" id="A0A1I8F0N9"/>
<dbReference type="GO" id="GO:0016323">
    <property type="term" value="C:basolateral plasma membrane"/>
    <property type="evidence" value="ECO:0007669"/>
    <property type="project" value="TreeGrafter"/>
</dbReference>
<name>A0A1I8F0N9_WUCBA</name>
<dbReference type="PANTHER" id="PTHR11388">
    <property type="entry name" value="ORGANIC ANION TRANSPORTER"/>
    <property type="match status" value="1"/>
</dbReference>